<organism evidence="2 3">
    <name type="scientific">Schaalia odontolytica F0309</name>
    <dbReference type="NCBI Taxonomy" id="649742"/>
    <lineage>
        <taxon>Bacteria</taxon>
        <taxon>Bacillati</taxon>
        <taxon>Actinomycetota</taxon>
        <taxon>Actinomycetes</taxon>
        <taxon>Actinomycetales</taxon>
        <taxon>Actinomycetaceae</taxon>
        <taxon>Schaalia</taxon>
    </lineage>
</organism>
<feature type="region of interest" description="Disordered" evidence="1">
    <location>
        <begin position="1"/>
        <end position="20"/>
    </location>
</feature>
<evidence type="ECO:0000313" key="2">
    <source>
        <dbReference type="EMBL" id="EFF79848.1"/>
    </source>
</evidence>
<protein>
    <submittedName>
        <fullName evidence="2">Uncharacterized protein</fullName>
    </submittedName>
</protein>
<gene>
    <name evidence="2" type="ORF">HMPREF0970_01199</name>
</gene>
<dbReference type="EMBL" id="ACYT02000032">
    <property type="protein sequence ID" value="EFF79848.1"/>
    <property type="molecule type" value="Genomic_DNA"/>
</dbReference>
<dbReference type="HOGENOM" id="CLU_2986197_0_0_11"/>
<reference evidence="2 3" key="1">
    <citation type="submission" date="2009-10" db="EMBL/GenBank/DDBJ databases">
        <authorList>
            <person name="Weinstock G."/>
            <person name="Sodergren E."/>
            <person name="Clifton S."/>
            <person name="Fulton L."/>
            <person name="Fulton B."/>
            <person name="Courtney L."/>
            <person name="Fronick C."/>
            <person name="Harrison M."/>
            <person name="Strong C."/>
            <person name="Farmer C."/>
            <person name="Delahaunty K."/>
            <person name="Markovic C."/>
            <person name="Hall O."/>
            <person name="Minx P."/>
            <person name="Tomlinson C."/>
            <person name="Mitreva M."/>
            <person name="Nelson J."/>
            <person name="Hou S."/>
            <person name="Wollam A."/>
            <person name="Pepin K.H."/>
            <person name="Johnson M."/>
            <person name="Bhonagiri V."/>
            <person name="Nash W.E."/>
            <person name="Warren W."/>
            <person name="Chinwalla A."/>
            <person name="Mardis E.R."/>
            <person name="Wilson R.K."/>
        </authorList>
    </citation>
    <scope>NUCLEOTIDE SEQUENCE [LARGE SCALE GENOMIC DNA]</scope>
    <source>
        <strain evidence="2 3">F0309</strain>
    </source>
</reference>
<sequence>MRLRPAGAPGAGGLGRPRDLAASLRSAPRVEAHPGLVPLRPALSSRGISAHPFIDLA</sequence>
<proteinExistence type="predicted"/>
<comment type="caution">
    <text evidence="2">The sequence shown here is derived from an EMBL/GenBank/DDBJ whole genome shotgun (WGS) entry which is preliminary data.</text>
</comment>
<dbReference type="AlphaFoldDB" id="D4TZ20"/>
<dbReference type="Proteomes" id="UP000003150">
    <property type="component" value="Unassembled WGS sequence"/>
</dbReference>
<evidence type="ECO:0000313" key="3">
    <source>
        <dbReference type="Proteomes" id="UP000003150"/>
    </source>
</evidence>
<evidence type="ECO:0000256" key="1">
    <source>
        <dbReference type="SAM" id="MobiDB-lite"/>
    </source>
</evidence>
<name>D4TZ20_9ACTO</name>
<accession>D4TZ20</accession>